<dbReference type="NCBIfam" id="NF001770">
    <property type="entry name" value="PRK00509.1"/>
    <property type="match status" value="1"/>
</dbReference>
<dbReference type="GO" id="GO:0005524">
    <property type="term" value="F:ATP binding"/>
    <property type="evidence" value="ECO:0007669"/>
    <property type="project" value="UniProtKB-KW"/>
</dbReference>
<dbReference type="GO" id="GO:0004055">
    <property type="term" value="F:argininosuccinate synthase activity"/>
    <property type="evidence" value="ECO:0007669"/>
    <property type="project" value="UniProtKB-EC"/>
</dbReference>
<keyword evidence="6" id="KW-0547">Nucleotide-binding</keyword>
<dbReference type="EC" id="6.3.4.5" evidence="2"/>
<evidence type="ECO:0000259" key="9">
    <source>
        <dbReference type="Pfam" id="PF20979"/>
    </source>
</evidence>
<dbReference type="GO" id="GO:0006526">
    <property type="term" value="P:L-arginine biosynthetic process"/>
    <property type="evidence" value="ECO:0007669"/>
    <property type="project" value="UniProtKB-UniPathway"/>
</dbReference>
<feature type="domain" description="Arginosuccinate synthase-like N-terminal" evidence="8">
    <location>
        <begin position="20"/>
        <end position="182"/>
    </location>
</feature>
<reference evidence="10 11" key="1">
    <citation type="journal article" date="2016" name="Nat. Commun.">
        <title>Thousands of microbial genomes shed light on interconnected biogeochemical processes in an aquifer system.</title>
        <authorList>
            <person name="Anantharaman K."/>
            <person name="Brown C.T."/>
            <person name="Hug L.A."/>
            <person name="Sharon I."/>
            <person name="Castelle C.J."/>
            <person name="Probst A.J."/>
            <person name="Thomas B.C."/>
            <person name="Singh A."/>
            <person name="Wilkins M.J."/>
            <person name="Karaoz U."/>
            <person name="Brodie E.L."/>
            <person name="Williams K.H."/>
            <person name="Hubbard S.S."/>
            <person name="Banfield J.F."/>
        </authorList>
    </citation>
    <scope>NUCLEOTIDE SEQUENCE [LARGE SCALE GENOMIC DNA]</scope>
</reference>
<comment type="pathway">
    <text evidence="1">Amino-acid biosynthesis; L-arginine biosynthesis; L-arginine from L-ornithine and carbamoyl phosphate: step 2/3.</text>
</comment>
<dbReference type="Gene3D" id="3.90.1260.10">
    <property type="entry name" value="Argininosuccinate synthetase, chain A, domain 2"/>
    <property type="match status" value="1"/>
</dbReference>
<dbReference type="Pfam" id="PF20979">
    <property type="entry name" value="Arginosuc_syn_C"/>
    <property type="match status" value="1"/>
</dbReference>
<dbReference type="EMBL" id="MFGW01000082">
    <property type="protein sequence ID" value="OGF66840.1"/>
    <property type="molecule type" value="Genomic_DNA"/>
</dbReference>
<gene>
    <name evidence="10" type="ORF">A2Y62_19205</name>
</gene>
<keyword evidence="5" id="KW-0028">Amino-acid biosynthesis</keyword>
<sequence length="410" mass="45777">MCITNSDFWGCIMTKKVREKVILAFSGGLDTSFCVPWLKEQGYDVITVFVNTAGFTTPKLGAIAKRAHDLGAVKHANIPAEKDLYEKIVSYLIKANGLYQGIYPQLCGDRYIIVEKCIEVARRERTQNIAHGCTAMGNDQIRFDVSIQALGDYRIIAPIRDIQNTASVQVRDYEIDYLRKRGFSIVQAHHKYSINQNMLGVTISGSEIDRYDEPSEEAFVLTKTVSAKQSEYITIQFEHGMPVALNGKKLPGALLLKTLNGKAAAHGIGRFIYTGDCIIGIKGRIVFECPGLHTLLVAHKALEDAVLTKEQNQLKNLLGQKWAHLVYSGLYFDPLRNDIEQFLDSQQTYVTGTVTVKLHNGTAVPVKYSSPYILQEKDTVYAQTAAWQPHEAEGYIKLFGMSTVLASKRM</sequence>
<evidence type="ECO:0000313" key="11">
    <source>
        <dbReference type="Proteomes" id="UP000178943"/>
    </source>
</evidence>
<dbReference type="AlphaFoldDB" id="A0A1F5VTY0"/>
<evidence type="ECO:0000256" key="7">
    <source>
        <dbReference type="ARBA" id="ARBA00022840"/>
    </source>
</evidence>
<keyword evidence="7" id="KW-0067">ATP-binding</keyword>
<dbReference type="STRING" id="1817863.A2Y62_19205"/>
<dbReference type="SUPFAM" id="SSF69864">
    <property type="entry name" value="Argininosuccinate synthetase, C-terminal domain"/>
    <property type="match status" value="1"/>
</dbReference>
<dbReference type="Pfam" id="PF00764">
    <property type="entry name" value="Arginosuc_synth"/>
    <property type="match status" value="1"/>
</dbReference>
<dbReference type="PANTHER" id="PTHR11587">
    <property type="entry name" value="ARGININOSUCCINATE SYNTHASE"/>
    <property type="match status" value="1"/>
</dbReference>
<dbReference type="Gene3D" id="3.40.50.620">
    <property type="entry name" value="HUPs"/>
    <property type="match status" value="1"/>
</dbReference>
<proteinExistence type="predicted"/>
<evidence type="ECO:0000256" key="6">
    <source>
        <dbReference type="ARBA" id="ARBA00022741"/>
    </source>
</evidence>
<evidence type="ECO:0000256" key="5">
    <source>
        <dbReference type="ARBA" id="ARBA00022605"/>
    </source>
</evidence>
<evidence type="ECO:0000313" key="10">
    <source>
        <dbReference type="EMBL" id="OGF66840.1"/>
    </source>
</evidence>
<dbReference type="SUPFAM" id="SSF52402">
    <property type="entry name" value="Adenine nucleotide alpha hydrolases-like"/>
    <property type="match status" value="1"/>
</dbReference>
<comment type="caution">
    <text evidence="10">The sequence shown here is derived from an EMBL/GenBank/DDBJ whole genome shotgun (WGS) entry which is preliminary data.</text>
</comment>
<protein>
    <recommendedName>
        <fullName evidence="2">argininosuccinate synthase</fullName>
        <ecNumber evidence="2">6.3.4.5</ecNumber>
    </recommendedName>
</protein>
<dbReference type="GO" id="GO:0005737">
    <property type="term" value="C:cytoplasm"/>
    <property type="evidence" value="ECO:0007669"/>
    <property type="project" value="TreeGrafter"/>
</dbReference>
<dbReference type="InterPro" id="IPR024074">
    <property type="entry name" value="AS_cat/multimer_dom_body"/>
</dbReference>
<dbReference type="UniPathway" id="UPA00068">
    <property type="reaction ID" value="UER00113"/>
</dbReference>
<dbReference type="InterPro" id="IPR018223">
    <property type="entry name" value="Arginosuc_synth_CS"/>
</dbReference>
<accession>A0A1F5VTY0</accession>
<dbReference type="InterPro" id="IPR023434">
    <property type="entry name" value="Arginosuc_synth_type_1_subfam"/>
</dbReference>
<evidence type="ECO:0000256" key="2">
    <source>
        <dbReference type="ARBA" id="ARBA00012286"/>
    </source>
</evidence>
<organism evidence="10 11">
    <name type="scientific">Candidatus Fischerbacteria bacterium RBG_13_37_8</name>
    <dbReference type="NCBI Taxonomy" id="1817863"/>
    <lineage>
        <taxon>Bacteria</taxon>
        <taxon>Candidatus Fischeribacteriota</taxon>
    </lineage>
</organism>
<dbReference type="PANTHER" id="PTHR11587:SF2">
    <property type="entry name" value="ARGININOSUCCINATE SYNTHASE"/>
    <property type="match status" value="1"/>
</dbReference>
<dbReference type="InterPro" id="IPR048267">
    <property type="entry name" value="Arginosuc_syn_N"/>
</dbReference>
<evidence type="ECO:0000256" key="4">
    <source>
        <dbReference type="ARBA" id="ARBA00022598"/>
    </source>
</evidence>
<name>A0A1F5VTY0_9BACT</name>
<dbReference type="Proteomes" id="UP000178943">
    <property type="component" value="Unassembled WGS sequence"/>
</dbReference>
<dbReference type="PROSITE" id="PS00565">
    <property type="entry name" value="ARGININOSUCCIN_SYN_2"/>
    <property type="match status" value="1"/>
</dbReference>
<keyword evidence="3" id="KW-0055">Arginine biosynthesis</keyword>
<dbReference type="GO" id="GO:0000053">
    <property type="term" value="P:argininosuccinate metabolic process"/>
    <property type="evidence" value="ECO:0007669"/>
    <property type="project" value="TreeGrafter"/>
</dbReference>
<evidence type="ECO:0000256" key="3">
    <source>
        <dbReference type="ARBA" id="ARBA00022571"/>
    </source>
</evidence>
<dbReference type="NCBIfam" id="TIGR00032">
    <property type="entry name" value="argG"/>
    <property type="match status" value="1"/>
</dbReference>
<dbReference type="PROSITE" id="PS00564">
    <property type="entry name" value="ARGININOSUCCIN_SYN_1"/>
    <property type="match status" value="1"/>
</dbReference>
<dbReference type="InterPro" id="IPR001518">
    <property type="entry name" value="Arginosuc_synth"/>
</dbReference>
<feature type="domain" description="Arginosuccinate synthase C-terminal" evidence="9">
    <location>
        <begin position="192"/>
        <end position="403"/>
    </location>
</feature>
<dbReference type="InterPro" id="IPR048268">
    <property type="entry name" value="Arginosuc_syn_C"/>
</dbReference>
<evidence type="ECO:0000256" key="1">
    <source>
        <dbReference type="ARBA" id="ARBA00004967"/>
    </source>
</evidence>
<dbReference type="CDD" id="cd01999">
    <property type="entry name" value="ASS"/>
    <property type="match status" value="1"/>
</dbReference>
<keyword evidence="4" id="KW-0436">Ligase</keyword>
<dbReference type="InterPro" id="IPR014729">
    <property type="entry name" value="Rossmann-like_a/b/a_fold"/>
</dbReference>
<dbReference type="GO" id="GO:0000050">
    <property type="term" value="P:urea cycle"/>
    <property type="evidence" value="ECO:0007669"/>
    <property type="project" value="TreeGrafter"/>
</dbReference>
<evidence type="ECO:0000259" key="8">
    <source>
        <dbReference type="Pfam" id="PF00764"/>
    </source>
</evidence>